<organism evidence="2 3">
    <name type="scientific">Posidoniimonas corsicana</name>
    <dbReference type="NCBI Taxonomy" id="1938618"/>
    <lineage>
        <taxon>Bacteria</taxon>
        <taxon>Pseudomonadati</taxon>
        <taxon>Planctomycetota</taxon>
        <taxon>Planctomycetia</taxon>
        <taxon>Pirellulales</taxon>
        <taxon>Lacipirellulaceae</taxon>
        <taxon>Posidoniimonas</taxon>
    </lineage>
</organism>
<dbReference type="Proteomes" id="UP000316714">
    <property type="component" value="Unassembled WGS sequence"/>
</dbReference>
<keyword evidence="3" id="KW-1185">Reference proteome</keyword>
<comment type="caution">
    <text evidence="2">The sequence shown here is derived from an EMBL/GenBank/DDBJ whole genome shotgun (WGS) entry which is preliminary data.</text>
</comment>
<sequence length="372" mass="39931" precursor="true">MPRPRAARLAFSAGWMPICCGLLAAAAHAGPPLLDQSVGRSDGGVELATRLAGLERAGLGVPVLDRRVDPHLPMAPAPAGSLGDALAASFGANRVGASELSGALYVGPTPAARDLRTLAEIGRKQVTRLDAGSRSEMRRIDSLSWPRLTEPRGLIESLLDGHGLRLQNPETLPLDVWDQGRLPPMTLSDRLTLLLIGFDLVWQASDAPRAIRLAPAPRSPSISKRYNLPKRVAWDERAFQDAFPSAVVQRRGNRVELTARVEAHERLATELRGEVEDDTPPSGGEQRLTLTVRQQPAAAVLQKLTETFSLSVRYEPSVSDAARTALTRRVDLSVSQATLAELLDELGMQVGYSLSLRGKEILIGPASAGAVD</sequence>
<gene>
    <name evidence="2" type="ORF">KOR34_28100</name>
</gene>
<feature type="chain" id="PRO_5022848080" description="Secretin/TonB short N-terminal domain-containing protein" evidence="1">
    <location>
        <begin position="30"/>
        <end position="372"/>
    </location>
</feature>
<feature type="signal peptide" evidence="1">
    <location>
        <begin position="1"/>
        <end position="29"/>
    </location>
</feature>
<dbReference type="RefSeq" id="WP_146565151.1">
    <property type="nucleotide sequence ID" value="NZ_SIHJ01000001.1"/>
</dbReference>
<dbReference type="AlphaFoldDB" id="A0A5C5VGX4"/>
<reference evidence="2 3" key="1">
    <citation type="submission" date="2019-02" db="EMBL/GenBank/DDBJ databases">
        <title>Deep-cultivation of Planctomycetes and their phenomic and genomic characterization uncovers novel biology.</title>
        <authorList>
            <person name="Wiegand S."/>
            <person name="Jogler M."/>
            <person name="Boedeker C."/>
            <person name="Pinto D."/>
            <person name="Vollmers J."/>
            <person name="Rivas-Marin E."/>
            <person name="Kohn T."/>
            <person name="Peeters S.H."/>
            <person name="Heuer A."/>
            <person name="Rast P."/>
            <person name="Oberbeckmann S."/>
            <person name="Bunk B."/>
            <person name="Jeske O."/>
            <person name="Meyerdierks A."/>
            <person name="Storesund J.E."/>
            <person name="Kallscheuer N."/>
            <person name="Luecker S."/>
            <person name="Lage O.M."/>
            <person name="Pohl T."/>
            <person name="Merkel B.J."/>
            <person name="Hornburger P."/>
            <person name="Mueller R.-W."/>
            <person name="Bruemmer F."/>
            <person name="Labrenz M."/>
            <person name="Spormann A.M."/>
            <person name="Op Den Camp H."/>
            <person name="Overmann J."/>
            <person name="Amann R."/>
            <person name="Jetten M.S.M."/>
            <person name="Mascher T."/>
            <person name="Medema M.H."/>
            <person name="Devos D.P."/>
            <person name="Kaster A.-K."/>
            <person name="Ovreas L."/>
            <person name="Rohde M."/>
            <person name="Galperin M.Y."/>
            <person name="Jogler C."/>
        </authorList>
    </citation>
    <scope>NUCLEOTIDE SEQUENCE [LARGE SCALE GENOMIC DNA]</scope>
    <source>
        <strain evidence="2 3">KOR34</strain>
    </source>
</reference>
<accession>A0A5C5VGX4</accession>
<evidence type="ECO:0000256" key="1">
    <source>
        <dbReference type="SAM" id="SignalP"/>
    </source>
</evidence>
<keyword evidence="1" id="KW-0732">Signal</keyword>
<dbReference type="EMBL" id="SIHJ01000001">
    <property type="protein sequence ID" value="TWT37846.1"/>
    <property type="molecule type" value="Genomic_DNA"/>
</dbReference>
<evidence type="ECO:0000313" key="3">
    <source>
        <dbReference type="Proteomes" id="UP000316714"/>
    </source>
</evidence>
<dbReference type="OrthoDB" id="286171at2"/>
<evidence type="ECO:0000313" key="2">
    <source>
        <dbReference type="EMBL" id="TWT37846.1"/>
    </source>
</evidence>
<name>A0A5C5VGX4_9BACT</name>
<evidence type="ECO:0008006" key="4">
    <source>
        <dbReference type="Google" id="ProtNLM"/>
    </source>
</evidence>
<protein>
    <recommendedName>
        <fullName evidence="4">Secretin/TonB short N-terminal domain-containing protein</fullName>
    </recommendedName>
</protein>
<proteinExistence type="predicted"/>